<dbReference type="EMBL" id="AJWZ01005484">
    <property type="protein sequence ID" value="EKC62446.1"/>
    <property type="molecule type" value="Genomic_DNA"/>
</dbReference>
<protein>
    <submittedName>
        <fullName evidence="1">Uncharacterized protein</fullName>
    </submittedName>
</protein>
<comment type="caution">
    <text evidence="1">The sequence shown here is derived from an EMBL/GenBank/DDBJ whole genome shotgun (WGS) entry which is preliminary data.</text>
</comment>
<dbReference type="AlphaFoldDB" id="K1TSZ2"/>
<organism evidence="1">
    <name type="scientific">human gut metagenome</name>
    <dbReference type="NCBI Taxonomy" id="408170"/>
    <lineage>
        <taxon>unclassified sequences</taxon>
        <taxon>metagenomes</taxon>
        <taxon>organismal metagenomes</taxon>
    </lineage>
</organism>
<proteinExistence type="predicted"/>
<evidence type="ECO:0000313" key="1">
    <source>
        <dbReference type="EMBL" id="EKC62446.1"/>
    </source>
</evidence>
<sequence>TRAAMVKERYAAYTFNGTNWEPTPDTAVINPEDYEAMGSSHPNFSSSFSPDVYLPVYLKLKYPYAQPEETKDIAYQYYEDNVTSPRADRYAFDGSQWTKVEAYETLEGPFKKVDGKWSFNPSLTIVVAPDKSELSKSIYQAGVDWVIANKDPMYRYDNRSDSYMTDSEYYSGCAVGYTNLNWRINTLPKYYWGPAGEDISAYENWASDDKEAARASYAAFYAETEKRFGEVMSGALGTLYPNVKMIDGIDVIYTLEFMLYTQHIGSSTGKVTHAFEFKLVADGKFEYVRMYALAPEFELMRDENFK</sequence>
<reference evidence="1" key="1">
    <citation type="journal article" date="2013" name="Environ. Microbiol.">
        <title>Microbiota from the distal guts of lean and obese adolescents exhibit partial functional redundancy besides clear differences in community structure.</title>
        <authorList>
            <person name="Ferrer M."/>
            <person name="Ruiz A."/>
            <person name="Lanza F."/>
            <person name="Haange S.B."/>
            <person name="Oberbach A."/>
            <person name="Till H."/>
            <person name="Bargiela R."/>
            <person name="Campoy C."/>
            <person name="Segura M.T."/>
            <person name="Richter M."/>
            <person name="von Bergen M."/>
            <person name="Seifert J."/>
            <person name="Suarez A."/>
        </authorList>
    </citation>
    <scope>NUCLEOTIDE SEQUENCE</scope>
</reference>
<feature type="non-terminal residue" evidence="1">
    <location>
        <position position="1"/>
    </location>
</feature>
<name>K1TSZ2_9ZZZZ</name>
<accession>K1TSZ2</accession>
<gene>
    <name evidence="1" type="ORF">OBE_07975</name>
</gene>